<evidence type="ECO:0000256" key="1">
    <source>
        <dbReference type="SAM" id="Phobius"/>
    </source>
</evidence>
<sequence length="169" mass="18626">MNSLLTLAKDLEQKSKAQQQSTGEMLKAAFSEHERSVRAELSESEKRISAAIRAHEQGMSAAMQSNRLSVMRMVGRTWLTITMVSGLLFASLSGVLWYQGGLIASNLADIDRQNAALLKLNAKTWGVTYLEDSNGRFLVLPKGTAVDRTQSWTVGNGRSKQNALRLVKE</sequence>
<evidence type="ECO:0000313" key="2">
    <source>
        <dbReference type="EMBL" id="ECF6076856.1"/>
    </source>
</evidence>
<keyword evidence="1" id="KW-0812">Transmembrane</keyword>
<keyword evidence="1" id="KW-1133">Transmembrane helix</keyword>
<comment type="caution">
    <text evidence="2">The sequence shown here is derived from an EMBL/GenBank/DDBJ whole genome shotgun (WGS) entry which is preliminary data.</text>
</comment>
<feature type="transmembrane region" description="Helical" evidence="1">
    <location>
        <begin position="77"/>
        <end position="98"/>
    </location>
</feature>
<dbReference type="Proteomes" id="UP000839836">
    <property type="component" value="Unassembled WGS sequence"/>
</dbReference>
<dbReference type="InterPro" id="IPR006922">
    <property type="entry name" value="MbeB-like"/>
</dbReference>
<proteinExistence type="predicted"/>
<gene>
    <name evidence="2" type="ORF">FNH47_23410</name>
</gene>
<protein>
    <submittedName>
        <fullName evidence="2">Mobilization protein</fullName>
    </submittedName>
</protein>
<accession>A0A5Y2SLY0</accession>
<name>A0A5Y2SLY0_SALHO</name>
<reference evidence="2" key="1">
    <citation type="submission" date="2019-07" db="EMBL/GenBank/DDBJ databases">
        <authorList>
            <person name="Ashton P.M."/>
            <person name="Dallman T."/>
            <person name="Nair S."/>
            <person name="De Pinna E."/>
            <person name="Peters T."/>
            <person name="Grant K."/>
        </authorList>
    </citation>
    <scope>NUCLEOTIDE SEQUENCE [LARGE SCALE GENOMIC DNA]</scope>
    <source>
        <strain evidence="2">674345</strain>
    </source>
</reference>
<dbReference type="EMBL" id="AAILSW010000090">
    <property type="protein sequence ID" value="ECF6076856.1"/>
    <property type="molecule type" value="Genomic_DNA"/>
</dbReference>
<dbReference type="AlphaFoldDB" id="A0A5Y2SLY0"/>
<keyword evidence="1" id="KW-0472">Membrane</keyword>
<organism evidence="2">
    <name type="scientific">Salmonella houtenae</name>
    <dbReference type="NCBI Taxonomy" id="59205"/>
    <lineage>
        <taxon>Bacteria</taxon>
        <taxon>Pseudomonadati</taxon>
        <taxon>Pseudomonadota</taxon>
        <taxon>Gammaproteobacteria</taxon>
        <taxon>Enterobacterales</taxon>
        <taxon>Enterobacteriaceae</taxon>
        <taxon>Salmonella</taxon>
    </lineage>
</organism>
<dbReference type="Pfam" id="PF04837">
    <property type="entry name" value="MbeB_N"/>
    <property type="match status" value="1"/>
</dbReference>